<keyword evidence="4" id="KW-1185">Reference proteome</keyword>
<dbReference type="Proteomes" id="UP001163283">
    <property type="component" value="Chromosome"/>
</dbReference>
<protein>
    <submittedName>
        <fullName evidence="2">Uncharacterized protein</fullName>
    </submittedName>
</protein>
<dbReference type="RefSeq" id="WP_264683034.1">
    <property type="nucleotide sequence ID" value="NZ_CP087771.1"/>
</dbReference>
<reference evidence="2 3" key="1">
    <citation type="journal article" date="2022" name="BMC Microbiol.">
        <title>Whole genome sequencing of Moraxella bovis strains from North America reveals two genotypes with different genetic determinants.</title>
        <authorList>
            <person name="Wynn E.L."/>
            <person name="Hille M.M."/>
            <person name="Loy J.D."/>
            <person name="Schuller G."/>
            <person name="Kuhn K.L."/>
            <person name="Dickey A.M."/>
            <person name="Bono J.L."/>
            <person name="Clawson M.L."/>
        </authorList>
    </citation>
    <scope>NUCLEOTIDE SEQUENCE [LARGE SCALE GENOMIC DNA]</scope>
    <source>
        <strain evidence="1">SAM102599</strain>
        <strain evidence="2 3">SAM57978</strain>
    </source>
</reference>
<proteinExistence type="predicted"/>
<name>A0AAQ2SZ41_MORBO</name>
<dbReference type="AlphaFoldDB" id="A0AAQ2SZ41"/>
<evidence type="ECO:0000313" key="2">
    <source>
        <dbReference type="EMBL" id="UZA51128.1"/>
    </source>
</evidence>
<organism evidence="2 3">
    <name type="scientific">Moraxella bovis</name>
    <dbReference type="NCBI Taxonomy" id="476"/>
    <lineage>
        <taxon>Bacteria</taxon>
        <taxon>Pseudomonadati</taxon>
        <taxon>Pseudomonadota</taxon>
        <taxon>Gammaproteobacteria</taxon>
        <taxon>Moraxellales</taxon>
        <taxon>Moraxellaceae</taxon>
        <taxon>Moraxella</taxon>
    </lineage>
</organism>
<evidence type="ECO:0000313" key="3">
    <source>
        <dbReference type="Proteomes" id="UP001163283"/>
    </source>
</evidence>
<dbReference type="EMBL" id="CP087830">
    <property type="protein sequence ID" value="UZA02595.1"/>
    <property type="molecule type" value="Genomic_DNA"/>
</dbReference>
<dbReference type="Proteomes" id="UP001163632">
    <property type="component" value="Chromosome"/>
</dbReference>
<evidence type="ECO:0000313" key="1">
    <source>
        <dbReference type="EMBL" id="UZA02595.1"/>
    </source>
</evidence>
<dbReference type="EMBL" id="CP087781">
    <property type="protein sequence ID" value="UZA51128.1"/>
    <property type="molecule type" value="Genomic_DNA"/>
</dbReference>
<evidence type="ECO:0000313" key="4">
    <source>
        <dbReference type="Proteomes" id="UP001163632"/>
    </source>
</evidence>
<gene>
    <name evidence="1" type="ORF">LP092_11615</name>
    <name evidence="2" type="ORF">LP129_11570</name>
</gene>
<accession>A0AAQ2SZ41</accession>
<sequence>MFSLGRNPWYESIDNAVKSAKELDLLIDAPKMGEKYADGFVGENWWEDRALRRE</sequence>